<name>A0A4Y2AJC4_ARAVE</name>
<dbReference type="EMBL" id="BGPR01080597">
    <property type="protein sequence ID" value="GBL79379.1"/>
    <property type="molecule type" value="Genomic_DNA"/>
</dbReference>
<accession>A0A4Y2AJC4</accession>
<keyword evidence="2" id="KW-1185">Reference proteome</keyword>
<proteinExistence type="predicted"/>
<reference evidence="1 2" key="1">
    <citation type="journal article" date="2019" name="Sci. Rep.">
        <title>Orb-weaving spider Araneus ventricosus genome elucidates the spidroin gene catalogue.</title>
        <authorList>
            <person name="Kono N."/>
            <person name="Nakamura H."/>
            <person name="Ohtoshi R."/>
            <person name="Moran D.A.P."/>
            <person name="Shinohara A."/>
            <person name="Yoshida Y."/>
            <person name="Fujiwara M."/>
            <person name="Mori M."/>
            <person name="Tomita M."/>
            <person name="Arakawa K."/>
        </authorList>
    </citation>
    <scope>NUCLEOTIDE SEQUENCE [LARGE SCALE GENOMIC DNA]</scope>
</reference>
<evidence type="ECO:0000313" key="1">
    <source>
        <dbReference type="EMBL" id="GBL79379.1"/>
    </source>
</evidence>
<organism evidence="1 2">
    <name type="scientific">Araneus ventricosus</name>
    <name type="common">Orbweaver spider</name>
    <name type="synonym">Epeira ventricosa</name>
    <dbReference type="NCBI Taxonomy" id="182803"/>
    <lineage>
        <taxon>Eukaryota</taxon>
        <taxon>Metazoa</taxon>
        <taxon>Ecdysozoa</taxon>
        <taxon>Arthropoda</taxon>
        <taxon>Chelicerata</taxon>
        <taxon>Arachnida</taxon>
        <taxon>Araneae</taxon>
        <taxon>Araneomorphae</taxon>
        <taxon>Entelegynae</taxon>
        <taxon>Araneoidea</taxon>
        <taxon>Araneidae</taxon>
        <taxon>Araneus</taxon>
    </lineage>
</organism>
<sequence>MTSSQQACFASGLFEYALFLFRKFAAKLPHQVCHDKLISRKIKLAVSAIWVPYFINHHYFGSSGRLENVTTNRDTKVGGRYKKVEDSCFNTFNATDALVCTDLLSIWMTPSLL</sequence>
<gene>
    <name evidence="1" type="ORF">AVEN_206190_1</name>
</gene>
<dbReference type="Proteomes" id="UP000499080">
    <property type="component" value="Unassembled WGS sequence"/>
</dbReference>
<evidence type="ECO:0000313" key="2">
    <source>
        <dbReference type="Proteomes" id="UP000499080"/>
    </source>
</evidence>
<dbReference type="AlphaFoldDB" id="A0A4Y2AJC4"/>
<protein>
    <submittedName>
        <fullName evidence="1">Uncharacterized protein</fullName>
    </submittedName>
</protein>
<comment type="caution">
    <text evidence="1">The sequence shown here is derived from an EMBL/GenBank/DDBJ whole genome shotgun (WGS) entry which is preliminary data.</text>
</comment>